<evidence type="ECO:0000313" key="3">
    <source>
        <dbReference type="Proteomes" id="UP000192639"/>
    </source>
</evidence>
<sequence length="257" mass="30162">MAQFNVNDFCASPSLDQLKTQNIKKDDWKTIARHFKVPITSQMTKEILKNVVIEYLVDNNILEQEAIEELTPMSASRITKVPISPIEYDRIVDSQLELEKLKLEYQLKMQEMQLQERQAERELNAQKEREERQAERELNAQAQERQLEFQLQMQKAQREDKELEIRVLTAQNESKFRQEEIDLKKKLSAFNPAIAAPLVPTFDESDVDGSFKAFESVARRNEWPNDQWVSLLIPKLVGKAYRVYNSLDQANYEDIKK</sequence>
<proteinExistence type="predicted"/>
<evidence type="ECO:0000313" key="2">
    <source>
        <dbReference type="EMBL" id="ORD93237.1"/>
    </source>
</evidence>
<dbReference type="Proteomes" id="UP000192639">
    <property type="component" value="Unassembled WGS sequence"/>
</dbReference>
<keyword evidence="3" id="KW-1185">Reference proteome</keyword>
<name>A0A1Y1S4D5_9MICR</name>
<keyword evidence="1" id="KW-0175">Coiled coil</keyword>
<dbReference type="VEuPathDB" id="MicrosporidiaDB:ECANGB1_552"/>
<dbReference type="AlphaFoldDB" id="A0A1Y1S4D5"/>
<dbReference type="EMBL" id="LWDP01000136">
    <property type="protein sequence ID" value="ORD93237.1"/>
    <property type="molecule type" value="Genomic_DNA"/>
</dbReference>
<evidence type="ECO:0000256" key="1">
    <source>
        <dbReference type="SAM" id="Coils"/>
    </source>
</evidence>
<dbReference type="PANTHER" id="PTHR46888">
    <property type="entry name" value="ZINC KNUCKLE DOMAINCONTAINING PROTEIN-RELATED"/>
    <property type="match status" value="1"/>
</dbReference>
<dbReference type="OrthoDB" id="6142091at2759"/>
<accession>A0A1Y1S4D5</accession>
<reference evidence="2 3" key="1">
    <citation type="journal article" date="2017" name="Environ. Microbiol.">
        <title>Decay of the glycolytic pathway and adaptation to intranuclear parasitism within Enterocytozoonidae microsporidia.</title>
        <authorList>
            <person name="Wiredu Boakye D."/>
            <person name="Jaroenlak P."/>
            <person name="Prachumwat A."/>
            <person name="Williams T.A."/>
            <person name="Bateman K.S."/>
            <person name="Itsathitphaisarn O."/>
            <person name="Sritunyalucksana K."/>
            <person name="Paszkiewicz K.H."/>
            <person name="Moore K.A."/>
            <person name="Stentiford G.D."/>
            <person name="Williams B.A."/>
        </authorList>
    </citation>
    <scope>NUCLEOTIDE SEQUENCE [LARGE SCALE GENOMIC DNA]</scope>
    <source>
        <strain evidence="2 3">GB1</strain>
    </source>
</reference>
<feature type="coiled-coil region" evidence="1">
    <location>
        <begin position="91"/>
        <end position="173"/>
    </location>
</feature>
<organism evidence="2 3">
    <name type="scientific">Enterospora canceri</name>
    <dbReference type="NCBI Taxonomy" id="1081671"/>
    <lineage>
        <taxon>Eukaryota</taxon>
        <taxon>Fungi</taxon>
        <taxon>Fungi incertae sedis</taxon>
        <taxon>Microsporidia</taxon>
        <taxon>Enterocytozoonidae</taxon>
        <taxon>Enterospora</taxon>
    </lineage>
</organism>
<protein>
    <submittedName>
        <fullName evidence="2">Uncharacterized protein</fullName>
    </submittedName>
</protein>
<gene>
    <name evidence="2" type="ORF">ECANGB1_552</name>
</gene>
<comment type="caution">
    <text evidence="2">The sequence shown here is derived from an EMBL/GenBank/DDBJ whole genome shotgun (WGS) entry which is preliminary data.</text>
</comment>
<dbReference type="PANTHER" id="PTHR46888:SF1">
    <property type="entry name" value="RIBONUCLEASE H"/>
    <property type="match status" value="1"/>
</dbReference>